<evidence type="ECO:0008006" key="8">
    <source>
        <dbReference type="Google" id="ProtNLM"/>
    </source>
</evidence>
<dbReference type="GO" id="GO:0046873">
    <property type="term" value="F:metal ion transmembrane transporter activity"/>
    <property type="evidence" value="ECO:0007669"/>
    <property type="project" value="InterPro"/>
</dbReference>
<dbReference type="GO" id="GO:0016020">
    <property type="term" value="C:membrane"/>
    <property type="evidence" value="ECO:0007669"/>
    <property type="project" value="UniProtKB-SubCell"/>
</dbReference>
<feature type="transmembrane region" description="Helical" evidence="5">
    <location>
        <begin position="185"/>
        <end position="204"/>
    </location>
</feature>
<evidence type="ECO:0000313" key="6">
    <source>
        <dbReference type="EMBL" id="GAK50066.1"/>
    </source>
</evidence>
<dbReference type="EMBL" id="DF820455">
    <property type="protein sequence ID" value="GAK50066.1"/>
    <property type="molecule type" value="Genomic_DNA"/>
</dbReference>
<organism evidence="6">
    <name type="scientific">Candidatus Moduliflexus flocculans</name>
    <dbReference type="NCBI Taxonomy" id="1499966"/>
    <lineage>
        <taxon>Bacteria</taxon>
        <taxon>Candidatus Moduliflexota</taxon>
        <taxon>Candidatus Moduliflexia</taxon>
        <taxon>Candidatus Moduliflexales</taxon>
        <taxon>Candidatus Moduliflexaceae</taxon>
    </lineage>
</organism>
<keyword evidence="7" id="KW-1185">Reference proteome</keyword>
<dbReference type="STRING" id="1499966.U14_01292"/>
<dbReference type="InterPro" id="IPR002523">
    <property type="entry name" value="MgTranspt_CorA/ZnTranspt_ZntB"/>
</dbReference>
<dbReference type="SUPFAM" id="SSF144083">
    <property type="entry name" value="Magnesium transport protein CorA, transmembrane region"/>
    <property type="match status" value="1"/>
</dbReference>
<gene>
    <name evidence="6" type="ORF">U14_01292</name>
</gene>
<comment type="subcellular location">
    <subcellularLocation>
        <location evidence="1">Membrane</location>
        <topology evidence="1">Multi-pass membrane protein</topology>
    </subcellularLocation>
</comment>
<reference evidence="6" key="1">
    <citation type="journal article" date="2015" name="PeerJ">
        <title>First genomic representation of candidate bacterial phylum KSB3 points to enhanced environmental sensing as a trigger of wastewater bulking.</title>
        <authorList>
            <person name="Sekiguchi Y."/>
            <person name="Ohashi A."/>
            <person name="Parks D.H."/>
            <person name="Yamauchi T."/>
            <person name="Tyson G.W."/>
            <person name="Hugenholtz P."/>
        </authorList>
    </citation>
    <scope>NUCLEOTIDE SEQUENCE [LARGE SCALE GENOMIC DNA]</scope>
</reference>
<accession>A0A0S6VS17</accession>
<evidence type="ECO:0000256" key="4">
    <source>
        <dbReference type="ARBA" id="ARBA00023136"/>
    </source>
</evidence>
<keyword evidence="3 5" id="KW-1133">Transmembrane helix</keyword>
<feature type="transmembrane region" description="Helical" evidence="5">
    <location>
        <begin position="216"/>
        <end position="237"/>
    </location>
</feature>
<dbReference type="Proteomes" id="UP000030700">
    <property type="component" value="Unassembled WGS sequence"/>
</dbReference>
<protein>
    <recommendedName>
        <fullName evidence="8">CorA-like Mg2+ transporter protein</fullName>
    </recommendedName>
</protein>
<proteinExistence type="predicted"/>
<evidence type="ECO:0000313" key="7">
    <source>
        <dbReference type="Proteomes" id="UP000030700"/>
    </source>
</evidence>
<evidence type="ECO:0000256" key="5">
    <source>
        <dbReference type="SAM" id="Phobius"/>
    </source>
</evidence>
<keyword evidence="2 5" id="KW-0812">Transmembrane</keyword>
<dbReference type="AlphaFoldDB" id="A0A0S6VS17"/>
<dbReference type="Pfam" id="PF01544">
    <property type="entry name" value="CorA"/>
    <property type="match status" value="1"/>
</dbReference>
<sequence>MRLPGGWELPEKIIQRFGQKGAGRQRAMVADGHLLLVLHTVPAPKTDEREPMFFWRKPTGEWIFTGKGDGLNGLRKHVQAYEDAAQKMGAAYKHAANAEDYFTILDDLVPLFHSARNLHATLQDAREGIPEDRDIIDLRDAAYEIERDLDLLHADSKNALDFSMAKQAEEQARIGMQELKSARRLNMLAAIFFPLTAIAGVFGMNLPHGFEHAPVAAFWSVFIFGIILGIFTCKWVTK</sequence>
<dbReference type="InterPro" id="IPR045863">
    <property type="entry name" value="CorA_TM1_TM2"/>
</dbReference>
<name>A0A0S6VS17_9BACT</name>
<evidence type="ECO:0000256" key="3">
    <source>
        <dbReference type="ARBA" id="ARBA00022989"/>
    </source>
</evidence>
<evidence type="ECO:0000256" key="1">
    <source>
        <dbReference type="ARBA" id="ARBA00004141"/>
    </source>
</evidence>
<evidence type="ECO:0000256" key="2">
    <source>
        <dbReference type="ARBA" id="ARBA00022692"/>
    </source>
</evidence>
<dbReference type="Gene3D" id="1.20.58.340">
    <property type="entry name" value="Magnesium transport protein CorA, transmembrane region"/>
    <property type="match status" value="1"/>
</dbReference>
<keyword evidence="4 5" id="KW-0472">Membrane</keyword>
<dbReference type="HOGENOM" id="CLU_1164063_0_0_0"/>